<dbReference type="RefSeq" id="WP_188603633.1">
    <property type="nucleotide sequence ID" value="NZ_AP026830.1"/>
</dbReference>
<evidence type="ECO:0000313" key="3">
    <source>
        <dbReference type="Proteomes" id="UP000657075"/>
    </source>
</evidence>
<dbReference type="Proteomes" id="UP001060771">
    <property type="component" value="Chromosome"/>
</dbReference>
<evidence type="ECO:0000313" key="4">
    <source>
        <dbReference type="Proteomes" id="UP001060771"/>
    </source>
</evidence>
<name>A0A830E486_9CREN</name>
<dbReference type="EMBL" id="AP026830">
    <property type="protein sequence ID" value="BDR92865.1"/>
    <property type="molecule type" value="Genomic_DNA"/>
</dbReference>
<evidence type="ECO:0000313" key="1">
    <source>
        <dbReference type="EMBL" id="BDR92865.1"/>
    </source>
</evidence>
<dbReference type="AlphaFoldDB" id="A0A830E486"/>
<dbReference type="GeneID" id="76207496"/>
<accession>A0A830E486</accession>
<organism evidence="2 3">
    <name type="scientific">Vulcanisaeta souniana JCM 11219</name>
    <dbReference type="NCBI Taxonomy" id="1293586"/>
    <lineage>
        <taxon>Archaea</taxon>
        <taxon>Thermoproteota</taxon>
        <taxon>Thermoprotei</taxon>
        <taxon>Thermoproteales</taxon>
        <taxon>Thermoproteaceae</taxon>
        <taxon>Vulcanisaeta</taxon>
    </lineage>
</organism>
<reference evidence="2" key="1">
    <citation type="journal article" date="2014" name="Int. J. Syst. Evol. Microbiol.">
        <title>Complete genome sequence of Corynebacterium casei LMG S-19264T (=DSM 44701T), isolated from a smear-ripened cheese.</title>
        <authorList>
            <consortium name="US DOE Joint Genome Institute (JGI-PGF)"/>
            <person name="Walter F."/>
            <person name="Albersmeier A."/>
            <person name="Kalinowski J."/>
            <person name="Ruckert C."/>
        </authorList>
    </citation>
    <scope>NUCLEOTIDE SEQUENCE</scope>
    <source>
        <strain evidence="2">JCM 11219</strain>
    </source>
</reference>
<proteinExistence type="predicted"/>
<keyword evidence="4" id="KW-1185">Reference proteome</keyword>
<dbReference type="EMBL" id="BMNM01000008">
    <property type="protein sequence ID" value="GGI81552.1"/>
    <property type="molecule type" value="Genomic_DNA"/>
</dbReference>
<dbReference type="Proteomes" id="UP000657075">
    <property type="component" value="Unassembled WGS sequence"/>
</dbReference>
<reference evidence="1" key="4">
    <citation type="journal article" date="2023" name="Microbiol. Resour. Announc.">
        <title>Complete Genome Sequence of Vulcanisaeta souniana Strain IC-059, a Hyperthermophilic Archaeon Isolated from Hot Spring Water in Japan.</title>
        <authorList>
            <person name="Kato S."/>
            <person name="Itoh T."/>
            <person name="Wu L."/>
            <person name="Ma J."/>
            <person name="Ohkuma M."/>
        </authorList>
    </citation>
    <scope>NUCLEOTIDE SEQUENCE</scope>
    <source>
        <strain evidence="1">JCM 11219</strain>
    </source>
</reference>
<evidence type="ECO:0000313" key="2">
    <source>
        <dbReference type="EMBL" id="GGI81552.1"/>
    </source>
</evidence>
<reference evidence="2" key="2">
    <citation type="submission" date="2020-09" db="EMBL/GenBank/DDBJ databases">
        <authorList>
            <person name="Sun Q."/>
            <person name="Ohkuma M."/>
        </authorList>
    </citation>
    <scope>NUCLEOTIDE SEQUENCE</scope>
    <source>
        <strain evidence="2">JCM 11219</strain>
    </source>
</reference>
<reference evidence="4" key="3">
    <citation type="submission" date="2022-09" db="EMBL/GenBank/DDBJ databases">
        <title>Complete genome sequence of Vulcanisaeta souniana.</title>
        <authorList>
            <person name="Kato S."/>
            <person name="Itoh T."/>
            <person name="Ohkuma M."/>
        </authorList>
    </citation>
    <scope>NUCLEOTIDE SEQUENCE [LARGE SCALE GENOMIC DNA]</scope>
    <source>
        <strain evidence="4">JCM 11219</strain>
    </source>
</reference>
<protein>
    <submittedName>
        <fullName evidence="2">Uncharacterized protein</fullName>
    </submittedName>
</protein>
<sequence>MGYLKALVARNCDIRIQIIQVLRRRHENVKGNEQKWKIAHALNEIMKIAPIDGNCPQ</sequence>
<gene>
    <name evidence="2" type="ORF">GCM10007112_17820</name>
    <name evidence="1" type="ORF">Vsou_19580</name>
</gene>